<evidence type="ECO:0000256" key="4">
    <source>
        <dbReference type="ARBA" id="ARBA00023043"/>
    </source>
</evidence>
<dbReference type="RefSeq" id="XP_019033688.1">
    <property type="nucleotide sequence ID" value="XM_019174636.1"/>
</dbReference>
<dbReference type="GeneID" id="30191701"/>
<dbReference type="PANTHER" id="PTHR15263">
    <property type="entry name" value="I-KAPPA-B-LIKE PROTEIN IKBL"/>
    <property type="match status" value="1"/>
</dbReference>
<dbReference type="PANTHER" id="PTHR15263:SF1">
    <property type="entry name" value="NF-KAPPA-B INHIBITOR-LIKE PROTEIN 1"/>
    <property type="match status" value="1"/>
</dbReference>
<feature type="compositionally biased region" description="Basic and acidic residues" evidence="6">
    <location>
        <begin position="1"/>
        <end position="15"/>
    </location>
</feature>
<keyword evidence="3" id="KW-0677">Repeat</keyword>
<comment type="caution">
    <text evidence="7">The sequence shown here is derived from an EMBL/GenBank/DDBJ whole genome shotgun (WGS) entry which is preliminary data.</text>
</comment>
<evidence type="ECO:0000256" key="2">
    <source>
        <dbReference type="ARBA" id="ARBA00022553"/>
    </source>
</evidence>
<dbReference type="AlphaFoldDB" id="A0A1E3JU23"/>
<organism evidence="7 8">
    <name type="scientific">Cryptococcus wingfieldii CBS 7118</name>
    <dbReference type="NCBI Taxonomy" id="1295528"/>
    <lineage>
        <taxon>Eukaryota</taxon>
        <taxon>Fungi</taxon>
        <taxon>Dikarya</taxon>
        <taxon>Basidiomycota</taxon>
        <taxon>Agaricomycotina</taxon>
        <taxon>Tremellomycetes</taxon>
        <taxon>Tremellales</taxon>
        <taxon>Cryptococcaceae</taxon>
        <taxon>Cryptococcus</taxon>
    </lineage>
</organism>
<accession>A0A1E3JU23</accession>
<dbReference type="OrthoDB" id="412109at2759"/>
<name>A0A1E3JU23_9TREE</name>
<protein>
    <submittedName>
        <fullName evidence="7">Uncharacterized protein</fullName>
    </submittedName>
</protein>
<dbReference type="GO" id="GO:0043124">
    <property type="term" value="P:negative regulation of canonical NF-kappaB signal transduction"/>
    <property type="evidence" value="ECO:0007669"/>
    <property type="project" value="InterPro"/>
</dbReference>
<evidence type="ECO:0000256" key="5">
    <source>
        <dbReference type="ARBA" id="ARBA00023242"/>
    </source>
</evidence>
<evidence type="ECO:0000313" key="7">
    <source>
        <dbReference type="EMBL" id="ODO03637.1"/>
    </source>
</evidence>
<dbReference type="Proteomes" id="UP000094819">
    <property type="component" value="Unassembled WGS sequence"/>
</dbReference>
<feature type="region of interest" description="Disordered" evidence="6">
    <location>
        <begin position="164"/>
        <end position="201"/>
    </location>
</feature>
<evidence type="ECO:0000256" key="3">
    <source>
        <dbReference type="ARBA" id="ARBA00022737"/>
    </source>
</evidence>
<feature type="compositionally biased region" description="Basic and acidic residues" evidence="6">
    <location>
        <begin position="226"/>
        <end position="279"/>
    </location>
</feature>
<reference evidence="7 8" key="1">
    <citation type="submission" date="2016-06" db="EMBL/GenBank/DDBJ databases">
        <title>Evolution of pathogenesis and genome organization in the Tremellales.</title>
        <authorList>
            <person name="Cuomo C."/>
            <person name="Litvintseva A."/>
            <person name="Heitman J."/>
            <person name="Chen Y."/>
            <person name="Sun S."/>
            <person name="Springer D."/>
            <person name="Dromer F."/>
            <person name="Young S."/>
            <person name="Zeng Q."/>
            <person name="Chapman S."/>
            <person name="Gujja S."/>
            <person name="Saif S."/>
            <person name="Birren B."/>
        </authorList>
    </citation>
    <scope>NUCLEOTIDE SEQUENCE [LARGE SCALE GENOMIC DNA]</scope>
    <source>
        <strain evidence="7 8">CBS 7118</strain>
    </source>
</reference>
<sequence length="431" mass="50052">MPRSPDRSEDYDVRPSKIRLKTTKSERAEKIFAREKRRFEKDQHRISRANGYAVSPPPSSSSHYRADSISPPRNKPRPQAKHYEEEEGQEGEWLGAMGRKVKEERWKREKAEWEGKMRWMAGEEGGGGGLEDWEDLEVPRWGHAGRAAESLPSRWRSAPSRPFLSPSLFPPPPSPFEPGSRPTRPKMHHFPSQPPPMGAMSENDYAEYIRTGMYAQKHASALLEADRIKTERMEKEAKRERERERREREEERWRRKQEKEEWERYRRRAREREEAEEAYRPVPPPRESATPPYRSSKTGQAKKDDPAKWTARWDALQAGGEIESSNLSFNDIPWPIFLSNLPSTHTPDDVLSALSLENVKKYMVTVASYKENTGGEPGKVRRVVREAVRSFHPDRFTVRVLGRVREGDRGMVKEGADVVSRVLNDLARQYK</sequence>
<dbReference type="EMBL" id="AWGH01000005">
    <property type="protein sequence ID" value="ODO03637.1"/>
    <property type="molecule type" value="Genomic_DNA"/>
</dbReference>
<evidence type="ECO:0000256" key="1">
    <source>
        <dbReference type="ARBA" id="ARBA00004123"/>
    </source>
</evidence>
<keyword evidence="5" id="KW-0539">Nucleus</keyword>
<keyword evidence="4" id="KW-0040">ANK repeat</keyword>
<comment type="subcellular location">
    <subcellularLocation>
        <location evidence="1">Nucleus</location>
    </subcellularLocation>
</comment>
<evidence type="ECO:0000256" key="6">
    <source>
        <dbReference type="SAM" id="MobiDB-lite"/>
    </source>
</evidence>
<feature type="region of interest" description="Disordered" evidence="6">
    <location>
        <begin position="1"/>
        <end position="97"/>
    </location>
</feature>
<dbReference type="GO" id="GO:0005634">
    <property type="term" value="C:nucleus"/>
    <property type="evidence" value="ECO:0007669"/>
    <property type="project" value="UniProtKB-SubCell"/>
</dbReference>
<dbReference type="InterPro" id="IPR038753">
    <property type="entry name" value="NFKBIL1"/>
</dbReference>
<keyword evidence="8" id="KW-1185">Reference proteome</keyword>
<evidence type="ECO:0000313" key="8">
    <source>
        <dbReference type="Proteomes" id="UP000094819"/>
    </source>
</evidence>
<keyword evidence="2" id="KW-0597">Phosphoprotein</keyword>
<feature type="region of interest" description="Disordered" evidence="6">
    <location>
        <begin position="226"/>
        <end position="308"/>
    </location>
</feature>
<gene>
    <name evidence="7" type="ORF">L198_02488</name>
</gene>
<proteinExistence type="predicted"/>
<feature type="compositionally biased region" description="Basic and acidic residues" evidence="6">
    <location>
        <begin position="23"/>
        <end position="45"/>
    </location>
</feature>